<proteinExistence type="predicted"/>
<dbReference type="Proteomes" id="UP000315628">
    <property type="component" value="Unassembled WGS sequence"/>
</dbReference>
<dbReference type="InterPro" id="IPR029058">
    <property type="entry name" value="AB_hydrolase_fold"/>
</dbReference>
<dbReference type="AlphaFoldDB" id="A0A560WHL7"/>
<name>A0A560WHL7_9MICO</name>
<dbReference type="OrthoDB" id="5095936at2"/>
<dbReference type="RefSeq" id="WP_144855523.1">
    <property type="nucleotide sequence ID" value="NZ_BAAAYT010000002.1"/>
</dbReference>
<dbReference type="EMBL" id="VIUW01000001">
    <property type="protein sequence ID" value="TWD17129.1"/>
    <property type="molecule type" value="Genomic_DNA"/>
</dbReference>
<gene>
    <name evidence="1" type="ORF">FB557_0691</name>
</gene>
<evidence type="ECO:0008006" key="3">
    <source>
        <dbReference type="Google" id="ProtNLM"/>
    </source>
</evidence>
<comment type="caution">
    <text evidence="1">The sequence shown here is derived from an EMBL/GenBank/DDBJ whole genome shotgun (WGS) entry which is preliminary data.</text>
</comment>
<protein>
    <recommendedName>
        <fullName evidence="3">PGAP1-like protein</fullName>
    </recommendedName>
</protein>
<dbReference type="SUPFAM" id="SSF53474">
    <property type="entry name" value="alpha/beta-Hydrolases"/>
    <property type="match status" value="1"/>
</dbReference>
<organism evidence="1 2">
    <name type="scientific">Marihabitans asiaticum</name>
    <dbReference type="NCBI Taxonomy" id="415218"/>
    <lineage>
        <taxon>Bacteria</taxon>
        <taxon>Bacillati</taxon>
        <taxon>Actinomycetota</taxon>
        <taxon>Actinomycetes</taxon>
        <taxon>Micrococcales</taxon>
        <taxon>Intrasporangiaceae</taxon>
        <taxon>Marihabitans</taxon>
    </lineage>
</organism>
<evidence type="ECO:0000313" key="2">
    <source>
        <dbReference type="Proteomes" id="UP000315628"/>
    </source>
</evidence>
<reference evidence="1 2" key="1">
    <citation type="submission" date="2019-06" db="EMBL/GenBank/DDBJ databases">
        <title>Sequencing the genomes of 1000 actinobacteria strains.</title>
        <authorList>
            <person name="Klenk H.-P."/>
        </authorList>
    </citation>
    <scope>NUCLEOTIDE SEQUENCE [LARGE SCALE GENOMIC DNA]</scope>
    <source>
        <strain evidence="1 2">DSM 18935</strain>
    </source>
</reference>
<evidence type="ECO:0000313" key="1">
    <source>
        <dbReference type="EMBL" id="TWD17129.1"/>
    </source>
</evidence>
<accession>A0A560WHL7</accession>
<dbReference type="Gene3D" id="3.40.50.1820">
    <property type="entry name" value="alpha/beta hydrolase"/>
    <property type="match status" value="1"/>
</dbReference>
<sequence length="509" mass="51908">MSGLEVSGGAGGVAVGLDTLEVAAGRLRDLSDELSDVAGDIAAVAAHPFFAVAGVLAPAASWGCERDLASAAGPWGAAGESLALRGLAEAVTACVLSYRAGEAAAERAVDEADQAVGTAVGAALAPLVLPVAGLTAAGWVVAKGVQRLDARWLRPHLRASLGLTRDVQAEAGPLADRLVYEQPWVLEHLVGGAEGLLTGLGEGQPLVGLGLAVAARRAGVPYPSASHEDAAATITALGGGLVLDESGFAVRTTATAVDPAAEGWRRPAGLADLVANDSPTSGGDQVRVTGLPTADGGYAWVVDIPGTQTFDVKPGAEPFDMTSNMALVAGGSTLTMAAVSSALADSKARVGRSAKGVNDPVLLSGHSQGGLTAARLAADPAFRRRHRGVSHVVTSGAPIGGVTMPKGVSVLSLEHRQDLVPMLDGERNPDSGEWVTVRRDLDDAAERRRSTAAHENLRYVETAALLDRQLADEPSLREWRAGALDFLGAPGGAGAPVVVDYDVERVPRE</sequence>
<keyword evidence="2" id="KW-1185">Reference proteome</keyword>